<feature type="region of interest" description="Disordered" evidence="1">
    <location>
        <begin position="123"/>
        <end position="151"/>
    </location>
</feature>
<evidence type="ECO:0000313" key="3">
    <source>
        <dbReference type="EMBL" id="KAF0703329.1"/>
    </source>
</evidence>
<organism evidence="3 4">
    <name type="scientific">Aphis craccivora</name>
    <name type="common">Cowpea aphid</name>
    <dbReference type="NCBI Taxonomy" id="307492"/>
    <lineage>
        <taxon>Eukaryota</taxon>
        <taxon>Metazoa</taxon>
        <taxon>Ecdysozoa</taxon>
        <taxon>Arthropoda</taxon>
        <taxon>Hexapoda</taxon>
        <taxon>Insecta</taxon>
        <taxon>Pterygota</taxon>
        <taxon>Neoptera</taxon>
        <taxon>Paraneoptera</taxon>
        <taxon>Hemiptera</taxon>
        <taxon>Sternorrhyncha</taxon>
        <taxon>Aphidomorpha</taxon>
        <taxon>Aphidoidea</taxon>
        <taxon>Aphididae</taxon>
        <taxon>Aphidini</taxon>
        <taxon>Aphis</taxon>
        <taxon>Aphis</taxon>
    </lineage>
</organism>
<dbReference type="OrthoDB" id="10506109at2759"/>
<feature type="compositionally biased region" description="Polar residues" evidence="1">
    <location>
        <begin position="124"/>
        <end position="143"/>
    </location>
</feature>
<reference evidence="3 4" key="1">
    <citation type="submission" date="2019-08" db="EMBL/GenBank/DDBJ databases">
        <title>Whole genome of Aphis craccivora.</title>
        <authorList>
            <person name="Voronova N.V."/>
            <person name="Shulinski R.S."/>
            <person name="Bandarenka Y.V."/>
            <person name="Zhorov D.G."/>
            <person name="Warner D."/>
        </authorList>
    </citation>
    <scope>NUCLEOTIDE SEQUENCE [LARGE SCALE GENOMIC DNA]</scope>
    <source>
        <strain evidence="3">180601</strain>
        <tissue evidence="3">Whole Body</tissue>
    </source>
</reference>
<proteinExistence type="predicted"/>
<keyword evidence="4" id="KW-1185">Reference proteome</keyword>
<dbReference type="AlphaFoldDB" id="A0A6G0VNS8"/>
<sequence length="151" mass="16726">MMLPVALSIASLSACHGTDQFQAYLKGMKEVERIIRSGSAIENCSLLAASNCASIQTKPNSTQQIESELPPVPQPLNDENNSETTSTTLEDKSKPADLTGRFQLKFKDKVKVRGRPKRALKQLCSFNKTSVDRATQNQHSSEPTSKKRKKY</sequence>
<evidence type="ECO:0000256" key="2">
    <source>
        <dbReference type="SAM" id="SignalP"/>
    </source>
</evidence>
<dbReference type="Proteomes" id="UP000478052">
    <property type="component" value="Unassembled WGS sequence"/>
</dbReference>
<evidence type="ECO:0000313" key="4">
    <source>
        <dbReference type="Proteomes" id="UP000478052"/>
    </source>
</evidence>
<accession>A0A6G0VNS8</accession>
<name>A0A6G0VNS8_APHCR</name>
<keyword evidence="2" id="KW-0732">Signal</keyword>
<protein>
    <submittedName>
        <fullName evidence="3">Uncharacterized protein</fullName>
    </submittedName>
</protein>
<feature type="chain" id="PRO_5026355289" evidence="2">
    <location>
        <begin position="18"/>
        <end position="151"/>
    </location>
</feature>
<feature type="signal peptide" evidence="2">
    <location>
        <begin position="1"/>
        <end position="17"/>
    </location>
</feature>
<evidence type="ECO:0000256" key="1">
    <source>
        <dbReference type="SAM" id="MobiDB-lite"/>
    </source>
</evidence>
<feature type="region of interest" description="Disordered" evidence="1">
    <location>
        <begin position="58"/>
        <end position="100"/>
    </location>
</feature>
<gene>
    <name evidence="3" type="ORF">FWK35_00034552</name>
</gene>
<dbReference type="EMBL" id="VUJU01013940">
    <property type="protein sequence ID" value="KAF0703329.1"/>
    <property type="molecule type" value="Genomic_DNA"/>
</dbReference>
<feature type="compositionally biased region" description="Low complexity" evidence="1">
    <location>
        <begin position="76"/>
        <end position="88"/>
    </location>
</feature>
<comment type="caution">
    <text evidence="3">The sequence shown here is derived from an EMBL/GenBank/DDBJ whole genome shotgun (WGS) entry which is preliminary data.</text>
</comment>